<dbReference type="eggNOG" id="COG0688">
    <property type="taxonomic scope" value="Bacteria"/>
</dbReference>
<evidence type="ECO:0000256" key="6">
    <source>
        <dbReference type="ARBA" id="ARBA00023145"/>
    </source>
</evidence>
<evidence type="ECO:0000256" key="9">
    <source>
        <dbReference type="ARBA" id="ARBA00023264"/>
    </source>
</evidence>
<keyword evidence="11" id="KW-0812">Transmembrane</keyword>
<dbReference type="STRING" id="1244531.CIG2463D_1549"/>
<dbReference type="InterPro" id="IPR033175">
    <property type="entry name" value="PSD-A"/>
</dbReference>
<dbReference type="GO" id="GO:0008654">
    <property type="term" value="P:phospholipid biosynthetic process"/>
    <property type="evidence" value="ECO:0007669"/>
    <property type="project" value="UniProtKB-KW"/>
</dbReference>
<dbReference type="EMBL" id="CP009043">
    <property type="protein sequence ID" value="AII15182.1"/>
    <property type="molecule type" value="Genomic_DNA"/>
</dbReference>
<evidence type="ECO:0000256" key="10">
    <source>
        <dbReference type="ARBA" id="ARBA00023317"/>
    </source>
</evidence>
<keyword evidence="1" id="KW-1003">Cell membrane</keyword>
<dbReference type="HOGENOM" id="CLU_109842_0_0_7"/>
<keyword evidence="4" id="KW-0443">Lipid metabolism</keyword>
<keyword evidence="7" id="KW-0594">Phospholipid biosynthesis</keyword>
<dbReference type="Pfam" id="PF02666">
    <property type="entry name" value="PS_Dcarbxylase"/>
    <property type="match status" value="1"/>
</dbReference>
<dbReference type="AlphaFoldDB" id="A0A076FCQ8"/>
<evidence type="ECO:0000256" key="5">
    <source>
        <dbReference type="ARBA" id="ARBA00023136"/>
    </source>
</evidence>
<dbReference type="KEGG" id="caj:CIG1485E_1358"/>
<keyword evidence="2" id="KW-0444">Lipid biosynthesis</keyword>
<organism evidence="12 13">
    <name type="scientific">Campylobacter iguaniorum</name>
    <dbReference type="NCBI Taxonomy" id="1244531"/>
    <lineage>
        <taxon>Bacteria</taxon>
        <taxon>Pseudomonadati</taxon>
        <taxon>Campylobacterota</taxon>
        <taxon>Epsilonproteobacteria</taxon>
        <taxon>Campylobacterales</taxon>
        <taxon>Campylobacteraceae</taxon>
        <taxon>Campylobacter</taxon>
    </lineage>
</organism>
<dbReference type="PANTHER" id="PTHR35809:SF1">
    <property type="entry name" value="ARCHAETIDYLSERINE DECARBOXYLASE PROENZYME-RELATED"/>
    <property type="match status" value="1"/>
</dbReference>
<dbReference type="PANTHER" id="PTHR35809">
    <property type="entry name" value="ARCHAETIDYLSERINE DECARBOXYLASE PROENZYME-RELATED"/>
    <property type="match status" value="1"/>
</dbReference>
<evidence type="ECO:0000256" key="8">
    <source>
        <dbReference type="ARBA" id="ARBA00023239"/>
    </source>
</evidence>
<proteinExistence type="predicted"/>
<dbReference type="InterPro" id="IPR003817">
    <property type="entry name" value="PS_Dcarbxylase"/>
</dbReference>
<keyword evidence="5 11" id="KW-0472">Membrane</keyword>
<accession>A0A076FCQ8</accession>
<reference evidence="13" key="1">
    <citation type="journal article" date="2014" name="Genome Announc.">
        <title>Complete Genome Sequence of Campylobacter iguaniorum Strain 1485ET, Isolated from a Bearded Dragon (Pogona vitticeps).</title>
        <authorList>
            <person name="Gilbert M.J."/>
            <person name="Miller W.G."/>
            <person name="Yee E."/>
            <person name="Kik M."/>
            <person name="Wagenaar J.A."/>
            <person name="Duim B."/>
        </authorList>
    </citation>
    <scope>NUCLEOTIDE SEQUENCE [LARGE SCALE GENOMIC DNA]</scope>
    <source>
        <strain evidence="13">1485E</strain>
    </source>
</reference>
<protein>
    <submittedName>
        <fullName evidence="12">Phosphatidylserine decarboxylase-related protein</fullName>
    </submittedName>
</protein>
<dbReference type="RefSeq" id="WP_038454861.1">
    <property type="nucleotide sequence ID" value="NZ_CP009043.1"/>
</dbReference>
<keyword evidence="8" id="KW-0456">Lyase</keyword>
<evidence type="ECO:0000313" key="12">
    <source>
        <dbReference type="EMBL" id="AII15182.1"/>
    </source>
</evidence>
<evidence type="ECO:0000256" key="2">
    <source>
        <dbReference type="ARBA" id="ARBA00022516"/>
    </source>
</evidence>
<keyword evidence="10" id="KW-0670">Pyruvate</keyword>
<keyword evidence="9" id="KW-1208">Phospholipid metabolism</keyword>
<evidence type="ECO:0000256" key="7">
    <source>
        <dbReference type="ARBA" id="ARBA00023209"/>
    </source>
</evidence>
<dbReference type="Proteomes" id="UP000028486">
    <property type="component" value="Chromosome"/>
</dbReference>
<keyword evidence="11" id="KW-1133">Transmembrane helix</keyword>
<evidence type="ECO:0000313" key="13">
    <source>
        <dbReference type="Proteomes" id="UP000028486"/>
    </source>
</evidence>
<keyword evidence="3" id="KW-0210">Decarboxylase</keyword>
<evidence type="ECO:0000256" key="1">
    <source>
        <dbReference type="ARBA" id="ARBA00022475"/>
    </source>
</evidence>
<dbReference type="GO" id="GO:0004609">
    <property type="term" value="F:phosphatidylserine decarboxylase activity"/>
    <property type="evidence" value="ECO:0007669"/>
    <property type="project" value="InterPro"/>
</dbReference>
<name>A0A076FCQ8_9BACT</name>
<evidence type="ECO:0000256" key="4">
    <source>
        <dbReference type="ARBA" id="ARBA00023098"/>
    </source>
</evidence>
<evidence type="ECO:0000256" key="3">
    <source>
        <dbReference type="ARBA" id="ARBA00022793"/>
    </source>
</evidence>
<keyword evidence="13" id="KW-1185">Reference proteome</keyword>
<sequence length="205" mass="22962">MDNLKVISKYGYSKVAIFAGLFILSLLFGVCEYLFGFLLLLSIFIYRNPERLPAIDDENAVLSPVDGKIEYIKKSIYNSKEYTEIMIKNSLFDSGVLRSIANLKIKEIRAKDGLNLLSNDVNKNLINSRMALVCDISGKEVIVRVNLGFGRKVHFENIKELKAGRRFGFIVSGRVSLFLPTDTRLNVSVGNSIKATELIGFLGDK</sequence>
<evidence type="ECO:0000256" key="11">
    <source>
        <dbReference type="SAM" id="Phobius"/>
    </source>
</evidence>
<keyword evidence="6" id="KW-0865">Zymogen</keyword>
<feature type="transmembrane region" description="Helical" evidence="11">
    <location>
        <begin position="15"/>
        <end position="46"/>
    </location>
</feature>
<dbReference type="OrthoDB" id="5362699at2"/>
<gene>
    <name evidence="12" type="ORF">CIG1485E_1358</name>
</gene>